<evidence type="ECO:0000313" key="11">
    <source>
        <dbReference type="Proteomes" id="UP000199513"/>
    </source>
</evidence>
<evidence type="ECO:0000256" key="7">
    <source>
        <dbReference type="SAM" id="Phobius"/>
    </source>
</evidence>
<sequence length="428" mass="47067">MSKSITTRILSFLFAFLLVSMFAFAQDDGTTQGNGTTDNTTQTGGAAGGLSDNADVIAKGEELFNGNCKQCHAVNAKVVGPALAKVYERRNIPWLINFIKYPQKTIESGDAYAVALYKQYNQFMPNHDFLKDDEIVAILSWVKKETDNPTVAKTPPTGEPGTPQNPTESNSGLLVGIVVALATLLVVVLAVLAMLGSVLTKYLAKEKALSEADRAILEQKVEWGKILTSRGFVGIVSFVFVALVLKVATEALVTIGVQQGYAPDQPIPFSHKLHAGQYEIDCKYCHHTVEKSKHASIPGPYVCMNCHNAIKTTSPNMDLIYKAVENDEPIQWVRVHNLPDLAYFNHAQHVKVAGLDCTNCHGNIKEMEVVQQVSLLTMGWCIDCHRKTEVNAKGNGYYDNLLEMHSKYSKQPMKVENIGGLECSKCHY</sequence>
<feature type="binding site" description="axial binding residue" evidence="6">
    <location>
        <position position="282"/>
    </location>
    <ligand>
        <name>heme c</name>
        <dbReference type="ChEBI" id="CHEBI:61717"/>
        <label>1</label>
    </ligand>
    <ligandPart>
        <name>Fe</name>
        <dbReference type="ChEBI" id="CHEBI:18248"/>
    </ligandPart>
</feature>
<proteinExistence type="predicted"/>
<feature type="binding site" description="axial binding residue" evidence="6">
    <location>
        <position position="360"/>
    </location>
    <ligand>
        <name>heme c</name>
        <dbReference type="ChEBI" id="CHEBI:61717"/>
        <label>1</label>
    </ligand>
    <ligandPart>
        <name>Fe</name>
        <dbReference type="ChEBI" id="CHEBI:18248"/>
    </ligandPart>
</feature>
<gene>
    <name evidence="10" type="ORF">SAMN04488541_102475</name>
</gene>
<keyword evidence="8" id="KW-0732">Signal</keyword>
<feature type="signal peptide" evidence="8">
    <location>
        <begin position="1"/>
        <end position="25"/>
    </location>
</feature>
<dbReference type="AlphaFoldDB" id="A0A1I2HJR5"/>
<dbReference type="InterPro" id="IPR036909">
    <property type="entry name" value="Cyt_c-like_dom_sf"/>
</dbReference>
<keyword evidence="5 6" id="KW-0408">Iron</keyword>
<protein>
    <submittedName>
        <fullName evidence="10">Cytochrome c, mono-and diheme variants</fullName>
    </submittedName>
</protein>
<feature type="binding site" description="axial binding residue" evidence="6">
    <location>
        <position position="274"/>
    </location>
    <ligand>
        <name>heme c</name>
        <dbReference type="ChEBI" id="CHEBI:61717"/>
        <label>1</label>
    </ligand>
    <ligandPart>
        <name>Fe</name>
        <dbReference type="ChEBI" id="CHEBI:18248"/>
    </ligandPart>
</feature>
<keyword evidence="7" id="KW-0812">Transmembrane</keyword>
<dbReference type="EMBL" id="FONY01000024">
    <property type="protein sequence ID" value="SFF30404.1"/>
    <property type="molecule type" value="Genomic_DNA"/>
</dbReference>
<dbReference type="Proteomes" id="UP000199513">
    <property type="component" value="Unassembled WGS sequence"/>
</dbReference>
<feature type="binding site" description="axial binding residue" evidence="6">
    <location>
        <position position="336"/>
    </location>
    <ligand>
        <name>heme c</name>
        <dbReference type="ChEBI" id="CHEBI:61717"/>
        <label>1</label>
    </ligand>
    <ligandPart>
        <name>Fe</name>
        <dbReference type="ChEBI" id="CHEBI:18248"/>
    </ligandPart>
</feature>
<dbReference type="InterPro" id="IPR020942">
    <property type="entry name" value="Cyt_c_III_dom"/>
</dbReference>
<keyword evidence="4" id="KW-0249">Electron transport</keyword>
<organism evidence="10 11">
    <name type="scientific">Thermoflexibacter ruber</name>
    <dbReference type="NCBI Taxonomy" id="1003"/>
    <lineage>
        <taxon>Bacteria</taxon>
        <taxon>Pseudomonadati</taxon>
        <taxon>Bacteroidota</taxon>
        <taxon>Cytophagia</taxon>
        <taxon>Cytophagales</taxon>
        <taxon>Thermoflexibacteraceae</taxon>
        <taxon>Thermoflexibacter</taxon>
    </lineage>
</organism>
<dbReference type="SUPFAM" id="SSF46626">
    <property type="entry name" value="Cytochrome c"/>
    <property type="match status" value="1"/>
</dbReference>
<feature type="transmembrane region" description="Helical" evidence="7">
    <location>
        <begin position="173"/>
        <end position="199"/>
    </location>
</feature>
<feature type="binding site" description="axial binding residue" evidence="6">
    <location>
        <position position="306"/>
    </location>
    <ligand>
        <name>heme c</name>
        <dbReference type="ChEBI" id="CHEBI:61717"/>
        <label>1</label>
    </ligand>
    <ligandPart>
        <name>Fe</name>
        <dbReference type="ChEBI" id="CHEBI:18248"/>
    </ligandPart>
</feature>
<dbReference type="Gene3D" id="1.10.760.10">
    <property type="entry name" value="Cytochrome c-like domain"/>
    <property type="match status" value="1"/>
</dbReference>
<dbReference type="STRING" id="1003.SAMN04488541_102475"/>
<dbReference type="Pfam" id="PF02085">
    <property type="entry name" value="Cytochrom_CIII"/>
    <property type="match status" value="1"/>
</dbReference>
<dbReference type="InterPro" id="IPR009056">
    <property type="entry name" value="Cyt_c-like_dom"/>
</dbReference>
<dbReference type="PROSITE" id="PS51007">
    <property type="entry name" value="CYTC"/>
    <property type="match status" value="1"/>
</dbReference>
<feature type="binding site" description="axial binding residue" evidence="6">
    <location>
        <position position="271"/>
    </location>
    <ligand>
        <name>heme c</name>
        <dbReference type="ChEBI" id="CHEBI:61717"/>
        <label>1</label>
    </ligand>
    <ligandPart>
        <name>Fe</name>
        <dbReference type="ChEBI" id="CHEBI:18248"/>
    </ligandPart>
</feature>
<dbReference type="GO" id="GO:0020037">
    <property type="term" value="F:heme binding"/>
    <property type="evidence" value="ECO:0007669"/>
    <property type="project" value="InterPro"/>
</dbReference>
<evidence type="ECO:0000313" key="10">
    <source>
        <dbReference type="EMBL" id="SFF30404.1"/>
    </source>
</evidence>
<dbReference type="GO" id="GO:0046872">
    <property type="term" value="F:metal ion binding"/>
    <property type="evidence" value="ECO:0007669"/>
    <property type="project" value="UniProtKB-KW"/>
</dbReference>
<dbReference type="CDD" id="cd08168">
    <property type="entry name" value="Cytochrom_C3"/>
    <property type="match status" value="1"/>
</dbReference>
<evidence type="ECO:0000256" key="8">
    <source>
        <dbReference type="SAM" id="SignalP"/>
    </source>
</evidence>
<feature type="transmembrane region" description="Helical" evidence="7">
    <location>
        <begin position="227"/>
        <end position="245"/>
    </location>
</feature>
<keyword evidence="3 6" id="KW-0479">Metal-binding</keyword>
<feature type="binding site" description="axial binding residue" evidence="6">
    <location>
        <position position="307"/>
    </location>
    <ligand>
        <name>heme c</name>
        <dbReference type="ChEBI" id="CHEBI:61717"/>
        <label>1</label>
    </ligand>
    <ligandPart>
        <name>Fe</name>
        <dbReference type="ChEBI" id="CHEBI:18248"/>
    </ligandPart>
</feature>
<name>A0A1I2HJR5_9BACT</name>
<accession>A0A1I2HJR5</accession>
<dbReference type="PANTHER" id="PTHR39425">
    <property type="entry name" value="LIPOPROTEIN CYTOCHROME C"/>
    <property type="match status" value="1"/>
</dbReference>
<keyword evidence="7" id="KW-0472">Membrane</keyword>
<feature type="chain" id="PRO_5011589286" evidence="8">
    <location>
        <begin position="26"/>
        <end position="428"/>
    </location>
</feature>
<feature type="binding site" description="axial binding residue" evidence="6">
    <location>
        <position position="361"/>
    </location>
    <ligand>
        <name>heme c</name>
        <dbReference type="ChEBI" id="CHEBI:61717"/>
        <label>1</label>
    </ligand>
    <ligandPart>
        <name>Fe</name>
        <dbReference type="ChEBI" id="CHEBI:18248"/>
    </ligandPart>
</feature>
<feature type="domain" description="Cytochrome c" evidence="9">
    <location>
        <begin position="55"/>
        <end position="146"/>
    </location>
</feature>
<comment type="cofactor">
    <cofactor evidence="6">
        <name>heme c</name>
        <dbReference type="ChEBI" id="CHEBI:61717"/>
    </cofactor>
    <text evidence="6">Binds 4 heme c groups covalently per monomer.</text>
</comment>
<keyword evidence="1" id="KW-0813">Transport</keyword>
<keyword evidence="7" id="KW-1133">Transmembrane helix</keyword>
<dbReference type="PRINTS" id="PR00609">
    <property type="entry name" value="CYTOCHROMEC3"/>
</dbReference>
<dbReference type="SUPFAM" id="SSF48695">
    <property type="entry name" value="Multiheme cytochromes"/>
    <property type="match status" value="1"/>
</dbReference>
<dbReference type="OrthoDB" id="9782196at2"/>
<keyword evidence="2 6" id="KW-0349">Heme</keyword>
<dbReference type="InterPro" id="IPR002322">
    <property type="entry name" value="Cyt_c_III"/>
</dbReference>
<dbReference type="GO" id="GO:0009055">
    <property type="term" value="F:electron transfer activity"/>
    <property type="evidence" value="ECO:0007669"/>
    <property type="project" value="InterPro"/>
</dbReference>
<reference evidence="10 11" key="1">
    <citation type="submission" date="2016-10" db="EMBL/GenBank/DDBJ databases">
        <authorList>
            <person name="de Groot N.N."/>
        </authorList>
    </citation>
    <scope>NUCLEOTIDE SEQUENCE [LARGE SCALE GENOMIC DNA]</scope>
    <source>
        <strain>GEY</strain>
        <strain evidence="11">DSM 9560</strain>
    </source>
</reference>
<dbReference type="Pfam" id="PF00034">
    <property type="entry name" value="Cytochrom_C"/>
    <property type="match status" value="1"/>
</dbReference>
<dbReference type="Gene3D" id="3.90.10.10">
    <property type="entry name" value="Cytochrome C3"/>
    <property type="match status" value="2"/>
</dbReference>
<feature type="binding site" description="axial binding residue" evidence="6">
    <location>
        <position position="287"/>
    </location>
    <ligand>
        <name>heme c</name>
        <dbReference type="ChEBI" id="CHEBI:61717"/>
        <label>1</label>
    </ligand>
    <ligandPart>
        <name>Fe</name>
        <dbReference type="ChEBI" id="CHEBI:18248"/>
    </ligandPart>
</feature>
<feature type="binding site" description="axial binding residue" evidence="6">
    <location>
        <position position="285"/>
    </location>
    <ligand>
        <name>heme c</name>
        <dbReference type="ChEBI" id="CHEBI:61717"/>
        <label>1</label>
    </ligand>
    <ligandPart>
        <name>Fe</name>
        <dbReference type="ChEBI" id="CHEBI:18248"/>
    </ligandPart>
</feature>
<feature type="binding site" description="axial binding residue" evidence="6">
    <location>
        <position position="286"/>
    </location>
    <ligand>
        <name>heme c</name>
        <dbReference type="ChEBI" id="CHEBI:61717"/>
        <label>1</label>
    </ligand>
    <ligandPart>
        <name>Fe</name>
        <dbReference type="ChEBI" id="CHEBI:18248"/>
    </ligandPart>
</feature>
<evidence type="ECO:0000259" key="9">
    <source>
        <dbReference type="PROSITE" id="PS51007"/>
    </source>
</evidence>
<evidence type="ECO:0000256" key="5">
    <source>
        <dbReference type="ARBA" id="ARBA00023004"/>
    </source>
</evidence>
<evidence type="ECO:0000256" key="6">
    <source>
        <dbReference type="PIRSR" id="PIRSR602322-1"/>
    </source>
</evidence>
<keyword evidence="11" id="KW-1185">Reference proteome</keyword>
<dbReference type="RefSeq" id="WP_091546670.1">
    <property type="nucleotide sequence ID" value="NZ_FONY01000024.1"/>
</dbReference>
<evidence type="ECO:0000256" key="3">
    <source>
        <dbReference type="ARBA" id="ARBA00022723"/>
    </source>
</evidence>
<dbReference type="PANTHER" id="PTHR39425:SF1">
    <property type="entry name" value="CYTOCHROME C7-LIKE DOMAIN-CONTAINING PROTEIN"/>
    <property type="match status" value="1"/>
</dbReference>
<evidence type="ECO:0000256" key="1">
    <source>
        <dbReference type="ARBA" id="ARBA00022448"/>
    </source>
</evidence>
<evidence type="ECO:0000256" key="2">
    <source>
        <dbReference type="ARBA" id="ARBA00022617"/>
    </source>
</evidence>
<evidence type="ECO:0000256" key="4">
    <source>
        <dbReference type="ARBA" id="ARBA00022982"/>
    </source>
</evidence>
<feature type="binding site" description="axial binding residue" evidence="6">
    <location>
        <position position="357"/>
    </location>
    <ligand>
        <name>heme c</name>
        <dbReference type="ChEBI" id="CHEBI:61717"/>
        <label>1</label>
    </ligand>
    <ligandPart>
        <name>Fe</name>
        <dbReference type="ChEBI" id="CHEBI:18248"/>
    </ligandPart>
</feature>
<dbReference type="InterPro" id="IPR036280">
    <property type="entry name" value="Multihaem_cyt_sf"/>
</dbReference>